<evidence type="ECO:0000313" key="3">
    <source>
        <dbReference type="EMBL" id="MCC9274247.1"/>
    </source>
</evidence>
<accession>A0A9E4DSG3</accession>
<dbReference type="Gene3D" id="3.90.79.10">
    <property type="entry name" value="Nucleoside Triphosphate Pyrophosphohydrolase"/>
    <property type="match status" value="1"/>
</dbReference>
<dbReference type="PANTHER" id="PTHR43222:SF2">
    <property type="entry name" value="NUDIX HYDROLASE 23, CHLOROPLASTIC"/>
    <property type="match status" value="1"/>
</dbReference>
<proteinExistence type="predicted"/>
<dbReference type="PROSITE" id="PS00893">
    <property type="entry name" value="NUDIX_BOX"/>
    <property type="match status" value="1"/>
</dbReference>
<dbReference type="InterPro" id="IPR015797">
    <property type="entry name" value="NUDIX_hydrolase-like_dom_sf"/>
</dbReference>
<gene>
    <name evidence="3" type="ORF">K8V42_08170</name>
</gene>
<dbReference type="AlphaFoldDB" id="A0A9E4DSG3"/>
<dbReference type="GO" id="GO:0016787">
    <property type="term" value="F:hydrolase activity"/>
    <property type="evidence" value="ECO:0007669"/>
    <property type="project" value="UniProtKB-KW"/>
</dbReference>
<dbReference type="PANTHER" id="PTHR43222">
    <property type="entry name" value="NUDIX HYDROLASE 23"/>
    <property type="match status" value="1"/>
</dbReference>
<protein>
    <submittedName>
        <fullName evidence="3">NUDIX domain-containing protein</fullName>
    </submittedName>
</protein>
<reference evidence="3" key="2">
    <citation type="submission" date="2021-11" db="EMBL/GenBank/DDBJ databases">
        <authorList>
            <person name="Gilroy R."/>
        </authorList>
    </citation>
    <scope>NUCLEOTIDE SEQUENCE</scope>
    <source>
        <strain evidence="3">150</strain>
    </source>
</reference>
<evidence type="ECO:0000256" key="1">
    <source>
        <dbReference type="ARBA" id="ARBA00022801"/>
    </source>
</evidence>
<evidence type="ECO:0000313" key="4">
    <source>
        <dbReference type="Proteomes" id="UP000813384"/>
    </source>
</evidence>
<evidence type="ECO:0000259" key="2">
    <source>
        <dbReference type="PROSITE" id="PS51462"/>
    </source>
</evidence>
<keyword evidence="1" id="KW-0378">Hydrolase</keyword>
<dbReference type="SUPFAM" id="SSF55811">
    <property type="entry name" value="Nudix"/>
    <property type="match status" value="1"/>
</dbReference>
<dbReference type="EMBL" id="JAJJVO010000122">
    <property type="protein sequence ID" value="MCC9274247.1"/>
    <property type="molecule type" value="Genomic_DNA"/>
</dbReference>
<dbReference type="InterPro" id="IPR000086">
    <property type="entry name" value="NUDIX_hydrolase_dom"/>
</dbReference>
<dbReference type="PROSITE" id="PS51462">
    <property type="entry name" value="NUDIX"/>
    <property type="match status" value="1"/>
</dbReference>
<feature type="domain" description="Nudix hydrolase" evidence="2">
    <location>
        <begin position="1"/>
        <end position="127"/>
    </location>
</feature>
<name>A0A9E4DSG3_9ENTE</name>
<organism evidence="3 4">
    <name type="scientific">Enterococcus aquimarinus</name>
    <dbReference type="NCBI Taxonomy" id="328396"/>
    <lineage>
        <taxon>Bacteria</taxon>
        <taxon>Bacillati</taxon>
        <taxon>Bacillota</taxon>
        <taxon>Bacilli</taxon>
        <taxon>Lactobacillales</taxon>
        <taxon>Enterococcaceae</taxon>
        <taxon>Enterococcus</taxon>
    </lineage>
</organism>
<dbReference type="InterPro" id="IPR020084">
    <property type="entry name" value="NUDIX_hydrolase_CS"/>
</dbReference>
<sequence>MRKYNLLLIYHHSEEKIIMCHRVKEPYLGLINLPGGKIEEGESGIEAAYRELQEETNITSADVTLHRLMRFDYCLQECLLEVYLGKLKHEVTLVEEVHPLFWSDLSHDFFDSTIYAGEGNIGHLLFQADLVKESLFLE</sequence>
<dbReference type="Proteomes" id="UP000813384">
    <property type="component" value="Unassembled WGS sequence"/>
</dbReference>
<dbReference type="Pfam" id="PF00293">
    <property type="entry name" value="NUDIX"/>
    <property type="match status" value="1"/>
</dbReference>
<comment type="caution">
    <text evidence="3">The sequence shown here is derived from an EMBL/GenBank/DDBJ whole genome shotgun (WGS) entry which is preliminary data.</text>
</comment>
<reference evidence="3" key="1">
    <citation type="journal article" date="2021" name="PeerJ">
        <title>Extensive microbial diversity within the chicken gut microbiome revealed by metagenomics and culture.</title>
        <authorList>
            <person name="Gilroy R."/>
            <person name="Ravi A."/>
            <person name="Getino M."/>
            <person name="Pursley I."/>
            <person name="Horton D.L."/>
            <person name="Alikhan N.F."/>
            <person name="Baker D."/>
            <person name="Gharbi K."/>
            <person name="Hall N."/>
            <person name="Watson M."/>
            <person name="Adriaenssens E.M."/>
            <person name="Foster-Nyarko E."/>
            <person name="Jarju S."/>
            <person name="Secka A."/>
            <person name="Antonio M."/>
            <person name="Oren A."/>
            <person name="Chaudhuri R.R."/>
            <person name="La Ragione R."/>
            <person name="Hildebrand F."/>
            <person name="Pallen M.J."/>
        </authorList>
    </citation>
    <scope>NUCLEOTIDE SEQUENCE</scope>
    <source>
        <strain evidence="3">150</strain>
    </source>
</reference>